<evidence type="ECO:0000256" key="4">
    <source>
        <dbReference type="ARBA" id="ARBA00022777"/>
    </source>
</evidence>
<keyword evidence="3 9" id="KW-0547">Nucleotide-binding</keyword>
<evidence type="ECO:0000256" key="6">
    <source>
        <dbReference type="ARBA" id="ARBA00022975"/>
    </source>
</evidence>
<dbReference type="GO" id="GO:0016776">
    <property type="term" value="F:phosphotransferase activity, phosphate group as acceptor"/>
    <property type="evidence" value="ECO:0007669"/>
    <property type="project" value="InterPro"/>
</dbReference>
<comment type="domain">
    <text evidence="9">Consists of three domains, a large central CORE domain and two small peripheral domains, NMPbind and LID, which undergo movements during catalysis. The LID domain closes over the site of phosphoryl transfer upon ATP binding. Assembling and dissambling the active center during each catalytic cycle provides an effective means to prevent ATP hydrolysis.</text>
</comment>
<feature type="binding site" evidence="9">
    <location>
        <position position="150"/>
    </location>
    <ligand>
        <name>ATP</name>
        <dbReference type="ChEBI" id="CHEBI:30616"/>
    </ligand>
</feature>
<dbReference type="GO" id="GO:0005634">
    <property type="term" value="C:nucleus"/>
    <property type="evidence" value="ECO:0007669"/>
    <property type="project" value="UniProtKB-SubCell"/>
</dbReference>
<dbReference type="GO" id="GO:0009123">
    <property type="term" value="P:nucleoside monophosphate metabolic process"/>
    <property type="evidence" value="ECO:0007669"/>
    <property type="project" value="UniProtKB-ARBA"/>
</dbReference>
<keyword evidence="7 9" id="KW-0539">Nucleus</keyword>
<dbReference type="FunFam" id="3.40.50.300:FF:000315">
    <property type="entry name" value="Adenylate kinase 1"/>
    <property type="match status" value="1"/>
</dbReference>
<dbReference type="EC" id="2.7.4.14" evidence="9"/>
<feature type="binding site" evidence="9">
    <location>
        <position position="58"/>
    </location>
    <ligand>
        <name>a ribonucleoside 5'-phosphate</name>
        <dbReference type="ChEBI" id="CHEBI:58043"/>
    </ligand>
</feature>
<feature type="binding site" evidence="9">
    <location>
        <begin position="112"/>
        <end position="115"/>
    </location>
    <ligand>
        <name>a ribonucleoside 5'-phosphate</name>
        <dbReference type="ChEBI" id="CHEBI:58043"/>
    </ligand>
</feature>
<dbReference type="CDD" id="cd01428">
    <property type="entry name" value="ADK"/>
    <property type="match status" value="1"/>
</dbReference>
<dbReference type="PANTHER" id="PTHR23359">
    <property type="entry name" value="NUCLEOTIDE KINASE"/>
    <property type="match status" value="1"/>
</dbReference>
<evidence type="ECO:0000256" key="5">
    <source>
        <dbReference type="ARBA" id="ARBA00022840"/>
    </source>
</evidence>
<comment type="subunit">
    <text evidence="9">Monomer.</text>
</comment>
<evidence type="ECO:0000256" key="7">
    <source>
        <dbReference type="ARBA" id="ARBA00023242"/>
    </source>
</evidence>
<keyword evidence="5 9" id="KW-0067">ATP-binding</keyword>
<protein>
    <recommendedName>
        <fullName evidence="9">Uridylate kinase</fullName>
        <shortName evidence="9">UK</shortName>
        <ecNumber evidence="9">2.7.4.14</ecNumber>
    </recommendedName>
    <alternativeName>
        <fullName evidence="9">ATP:UMP phosphotransferase</fullName>
    </alternativeName>
    <alternativeName>
        <fullName evidence="9">Deoxycytidylate kinase</fullName>
        <shortName evidence="9">CK</shortName>
        <shortName evidence="9">dCMP kinase</shortName>
    </alternativeName>
    <alternativeName>
        <fullName evidence="9">Uridine monophosphate kinase</fullName>
        <shortName evidence="9">UMP kinase</shortName>
        <shortName evidence="9">UMPK</shortName>
    </alternativeName>
</protein>
<reference evidence="10" key="1">
    <citation type="journal article" date="2020" name="Stud. Mycol.">
        <title>101 Dothideomycetes genomes: a test case for predicting lifestyles and emergence of pathogens.</title>
        <authorList>
            <person name="Haridas S."/>
            <person name="Albert R."/>
            <person name="Binder M."/>
            <person name="Bloem J."/>
            <person name="Labutti K."/>
            <person name="Salamov A."/>
            <person name="Andreopoulos B."/>
            <person name="Baker S."/>
            <person name="Barry K."/>
            <person name="Bills G."/>
            <person name="Bluhm B."/>
            <person name="Cannon C."/>
            <person name="Castanera R."/>
            <person name="Culley D."/>
            <person name="Daum C."/>
            <person name="Ezra D."/>
            <person name="Gonzalez J."/>
            <person name="Henrissat B."/>
            <person name="Kuo A."/>
            <person name="Liang C."/>
            <person name="Lipzen A."/>
            <person name="Lutzoni F."/>
            <person name="Magnuson J."/>
            <person name="Mondo S."/>
            <person name="Nolan M."/>
            <person name="Ohm R."/>
            <person name="Pangilinan J."/>
            <person name="Park H.-J."/>
            <person name="Ramirez L."/>
            <person name="Alfaro M."/>
            <person name="Sun H."/>
            <person name="Tritt A."/>
            <person name="Yoshinaga Y."/>
            <person name="Zwiers L.-H."/>
            <person name="Turgeon B."/>
            <person name="Goodwin S."/>
            <person name="Spatafora J."/>
            <person name="Crous P."/>
            <person name="Grigoriev I."/>
        </authorList>
    </citation>
    <scope>NUCLEOTIDE SEQUENCE</scope>
    <source>
        <strain evidence="10">CBS 113818</strain>
    </source>
</reference>
<feature type="binding site" evidence="9">
    <location>
        <begin position="32"/>
        <end position="37"/>
    </location>
    <ligand>
        <name>ATP</name>
        <dbReference type="ChEBI" id="CHEBI:30616"/>
    </ligand>
</feature>
<comment type="subcellular location">
    <subcellularLocation>
        <location evidence="9">Cytoplasm</location>
    </subcellularLocation>
    <subcellularLocation>
        <location evidence="9">Nucleus</location>
    </subcellularLocation>
    <text evidence="9">Predominantly cytoplasmic.</text>
</comment>
<feature type="binding site" evidence="9">
    <location>
        <position position="167"/>
    </location>
    <ligand>
        <name>a ribonucleoside 5'-phosphate</name>
        <dbReference type="ChEBI" id="CHEBI:58043"/>
    </ligand>
</feature>
<evidence type="ECO:0000256" key="1">
    <source>
        <dbReference type="ARBA" id="ARBA00022490"/>
    </source>
</evidence>
<dbReference type="OrthoDB" id="442176at2759"/>
<feature type="binding site" evidence="9">
    <location>
        <position position="156"/>
    </location>
    <ligand>
        <name>a ribonucleoside 5'-phosphate</name>
        <dbReference type="ChEBI" id="CHEBI:58043"/>
    </ligand>
</feature>
<feature type="binding site" evidence="9">
    <location>
        <position position="195"/>
    </location>
    <ligand>
        <name>ATP</name>
        <dbReference type="ChEBI" id="CHEBI:30616"/>
    </ligand>
</feature>
<feature type="binding site" evidence="9">
    <location>
        <position position="119"/>
    </location>
    <ligand>
        <name>a ribonucleoside 5'-phosphate</name>
        <dbReference type="ChEBI" id="CHEBI:58043"/>
    </ligand>
</feature>
<evidence type="ECO:0000256" key="8">
    <source>
        <dbReference type="ARBA" id="ARBA00048116"/>
    </source>
</evidence>
<name>A0A6A7AGZ7_9PLEO</name>
<dbReference type="HAMAP" id="MF_00235">
    <property type="entry name" value="Adenylate_kinase_Adk"/>
    <property type="match status" value="1"/>
</dbReference>
<keyword evidence="4 9" id="KW-0418">Kinase</keyword>
<comment type="similarity">
    <text evidence="9">Belongs to the adenylate kinase family. UMP-CMP kinase subfamily.</text>
</comment>
<feature type="binding site" evidence="9">
    <location>
        <begin position="80"/>
        <end position="82"/>
    </location>
    <ligand>
        <name>a ribonucleoside 5'-phosphate</name>
        <dbReference type="ChEBI" id="CHEBI:58043"/>
    </ligand>
</feature>
<dbReference type="InterPro" id="IPR000850">
    <property type="entry name" value="Adenylat/UMP-CMP_kin"/>
</dbReference>
<dbReference type="GO" id="GO:0005737">
    <property type="term" value="C:cytoplasm"/>
    <property type="evidence" value="ECO:0007669"/>
    <property type="project" value="UniProtKB-SubCell"/>
</dbReference>
<dbReference type="InterPro" id="IPR033690">
    <property type="entry name" value="Adenylat_kinase_CS"/>
</dbReference>
<dbReference type="GO" id="GO:0006221">
    <property type="term" value="P:pyrimidine nucleotide biosynthetic process"/>
    <property type="evidence" value="ECO:0007669"/>
    <property type="project" value="UniProtKB-UniRule"/>
</dbReference>
<keyword evidence="1 9" id="KW-0963">Cytoplasm</keyword>
<evidence type="ECO:0000313" key="10">
    <source>
        <dbReference type="EMBL" id="KAF2832552.1"/>
    </source>
</evidence>
<comment type="catalytic activity">
    <reaction evidence="8 9">
        <text>UMP + ATP = UDP + ADP</text>
        <dbReference type="Rhea" id="RHEA:24400"/>
        <dbReference type="ChEBI" id="CHEBI:30616"/>
        <dbReference type="ChEBI" id="CHEBI:57865"/>
        <dbReference type="ChEBI" id="CHEBI:58223"/>
        <dbReference type="ChEBI" id="CHEBI:456216"/>
        <dbReference type="EC" id="2.7.4.14"/>
    </reaction>
</comment>
<comment type="function">
    <text evidence="9">Catalyzes the phosphorylation of pyrimidine nucleoside monophosphates at the expense of ATP. Plays an important role in de novo pyrimidine nucleotide biosynthesis. Has preference for UMP and dUMP as phosphate acceptors, but can also use CMP, dCMP and AMP.</text>
</comment>
<dbReference type="AlphaFoldDB" id="A0A6A7AGZ7"/>
<dbReference type="PROSITE" id="PS00113">
    <property type="entry name" value="ADENYLATE_KINASE"/>
    <property type="match status" value="1"/>
</dbReference>
<dbReference type="InterPro" id="IPR027417">
    <property type="entry name" value="P-loop_NTPase"/>
</dbReference>
<dbReference type="NCBIfam" id="TIGR01359">
    <property type="entry name" value="UMP_CMP_kin_fam"/>
    <property type="match status" value="1"/>
</dbReference>
<evidence type="ECO:0000313" key="11">
    <source>
        <dbReference type="Proteomes" id="UP000799424"/>
    </source>
</evidence>
<comment type="cofactor">
    <cofactor evidence="9">
        <name>Mg(2+)</name>
        <dbReference type="ChEBI" id="CHEBI:18420"/>
    </cofactor>
    <text evidence="9">Binds 1 Mg(2+) ion per monomer.</text>
</comment>
<sequence>MPAISNLGATTRTQPLWSPDKATVVFVLGGPGAGKGTQCQKLVADYGFKHLSAGDLLREEQDRPGSEFGEMIKSYIKEGTIVPMEVTVQLLENAMKSSMDGGNAKGLFLIDGFPRKLDQAHAFERTVVPSKFTLFFECSEAVMEKRLLHRGETSGRADDNIESIKKRFRTFVETSMPVVDEFEKQGKVVKVSAERGPDEVYDDVKRLFKQRGVEPITLKFVQTQEA</sequence>
<evidence type="ECO:0000256" key="3">
    <source>
        <dbReference type="ARBA" id="ARBA00022741"/>
    </source>
</evidence>
<accession>A0A6A7AGZ7</accession>
<dbReference type="EMBL" id="MU006217">
    <property type="protein sequence ID" value="KAF2832552.1"/>
    <property type="molecule type" value="Genomic_DNA"/>
</dbReference>
<dbReference type="PRINTS" id="PR00094">
    <property type="entry name" value="ADENYLTKNASE"/>
</dbReference>
<feature type="region of interest" description="NMPbind" evidence="9">
    <location>
        <begin position="52"/>
        <end position="82"/>
    </location>
</feature>
<proteinExistence type="inferred from homology"/>
<dbReference type="Gene3D" id="3.40.50.300">
    <property type="entry name" value="P-loop containing nucleotide triphosphate hydrolases"/>
    <property type="match status" value="1"/>
</dbReference>
<dbReference type="GO" id="GO:0005524">
    <property type="term" value="F:ATP binding"/>
    <property type="evidence" value="ECO:0007669"/>
    <property type="project" value="UniProtKB-KW"/>
</dbReference>
<evidence type="ECO:0000256" key="2">
    <source>
        <dbReference type="ARBA" id="ARBA00022679"/>
    </source>
</evidence>
<dbReference type="InterPro" id="IPR006266">
    <property type="entry name" value="UMP_CMP_kinase"/>
</dbReference>
<evidence type="ECO:0000256" key="9">
    <source>
        <dbReference type="HAMAP-Rule" id="MF_03172"/>
    </source>
</evidence>
<dbReference type="Proteomes" id="UP000799424">
    <property type="component" value="Unassembled WGS sequence"/>
</dbReference>
<gene>
    <name evidence="10" type="ORF">CC86DRAFT_462826</name>
</gene>
<keyword evidence="2 9" id="KW-0808">Transferase</keyword>
<feature type="region of interest" description="LID" evidence="9">
    <location>
        <begin position="149"/>
        <end position="159"/>
    </location>
</feature>
<dbReference type="GO" id="GO:0006207">
    <property type="term" value="P:'de novo' pyrimidine nucleobase biosynthetic process"/>
    <property type="evidence" value="ECO:0007669"/>
    <property type="project" value="InterPro"/>
</dbReference>
<dbReference type="Pfam" id="PF00406">
    <property type="entry name" value="ADK"/>
    <property type="match status" value="1"/>
</dbReference>
<organism evidence="10 11">
    <name type="scientific">Ophiobolus disseminans</name>
    <dbReference type="NCBI Taxonomy" id="1469910"/>
    <lineage>
        <taxon>Eukaryota</taxon>
        <taxon>Fungi</taxon>
        <taxon>Dikarya</taxon>
        <taxon>Ascomycota</taxon>
        <taxon>Pezizomycotina</taxon>
        <taxon>Dothideomycetes</taxon>
        <taxon>Pleosporomycetidae</taxon>
        <taxon>Pleosporales</taxon>
        <taxon>Pleosporineae</taxon>
        <taxon>Phaeosphaeriaceae</taxon>
        <taxon>Ophiobolus</taxon>
    </lineage>
</organism>
<dbReference type="SUPFAM" id="SSF52540">
    <property type="entry name" value="P-loop containing nucleoside triphosphate hydrolases"/>
    <property type="match status" value="1"/>
</dbReference>
<dbReference type="HAMAP" id="MF_03172">
    <property type="entry name" value="Adenylate_kinase_UMP_CMP_kin"/>
    <property type="match status" value="1"/>
</dbReference>
<keyword evidence="6 9" id="KW-0665">Pyrimidine biosynthesis</keyword>
<dbReference type="GO" id="GO:0019205">
    <property type="term" value="F:nucleobase-containing compound kinase activity"/>
    <property type="evidence" value="ECO:0007669"/>
    <property type="project" value="InterPro"/>
</dbReference>
<keyword evidence="11" id="KW-1185">Reference proteome</keyword>